<reference evidence="2" key="1">
    <citation type="submission" date="2017-09" db="EMBL/GenBank/DDBJ databases">
        <title>Depth-based differentiation of microbial function through sediment-hosted aquifers and enrichment of novel symbionts in the deep terrestrial subsurface.</title>
        <authorList>
            <person name="Probst A.J."/>
            <person name="Ladd B."/>
            <person name="Jarett J.K."/>
            <person name="Geller-Mcgrath D.E."/>
            <person name="Sieber C.M.K."/>
            <person name="Emerson J.B."/>
            <person name="Anantharaman K."/>
            <person name="Thomas B.C."/>
            <person name="Malmstrom R."/>
            <person name="Stieglmeier M."/>
            <person name="Klingl A."/>
            <person name="Woyke T."/>
            <person name="Ryan C.M."/>
            <person name="Banfield J.F."/>
        </authorList>
    </citation>
    <scope>NUCLEOTIDE SEQUENCE [LARGE SCALE GENOMIC DNA]</scope>
</reference>
<gene>
    <name evidence="1" type="ORF">COU46_01765</name>
</gene>
<evidence type="ECO:0000313" key="2">
    <source>
        <dbReference type="Proteomes" id="UP000229383"/>
    </source>
</evidence>
<dbReference type="SUPFAM" id="SSF53335">
    <property type="entry name" value="S-adenosyl-L-methionine-dependent methyltransferases"/>
    <property type="match status" value="1"/>
</dbReference>
<evidence type="ECO:0000313" key="1">
    <source>
        <dbReference type="EMBL" id="PIR70395.1"/>
    </source>
</evidence>
<proteinExistence type="predicted"/>
<dbReference type="CDD" id="cd02440">
    <property type="entry name" value="AdoMet_MTases"/>
    <property type="match status" value="1"/>
</dbReference>
<organism evidence="1 2">
    <name type="scientific">Candidatus Niyogibacteria bacterium CG10_big_fil_rev_8_21_14_0_10_42_19</name>
    <dbReference type="NCBI Taxonomy" id="1974725"/>
    <lineage>
        <taxon>Bacteria</taxon>
        <taxon>Candidatus Niyogiibacteriota</taxon>
    </lineage>
</organism>
<name>A0A2H0THV4_9BACT</name>
<keyword evidence="1" id="KW-0489">Methyltransferase</keyword>
<protein>
    <submittedName>
        <fullName evidence="1">Class I SAM-dependent methyltransferase</fullName>
    </submittedName>
</protein>
<comment type="caution">
    <text evidence="1">The sequence shown here is derived from an EMBL/GenBank/DDBJ whole genome shotgun (WGS) entry which is preliminary data.</text>
</comment>
<dbReference type="Pfam" id="PF13489">
    <property type="entry name" value="Methyltransf_23"/>
    <property type="match status" value="1"/>
</dbReference>
<dbReference type="Gene3D" id="3.40.50.150">
    <property type="entry name" value="Vaccinia Virus protein VP39"/>
    <property type="match status" value="1"/>
</dbReference>
<dbReference type="AlphaFoldDB" id="A0A2H0THV4"/>
<dbReference type="GO" id="GO:0008168">
    <property type="term" value="F:methyltransferase activity"/>
    <property type="evidence" value="ECO:0007669"/>
    <property type="project" value="UniProtKB-KW"/>
</dbReference>
<dbReference type="GO" id="GO:0032259">
    <property type="term" value="P:methylation"/>
    <property type="evidence" value="ECO:0007669"/>
    <property type="project" value="UniProtKB-KW"/>
</dbReference>
<dbReference type="PANTHER" id="PTHR43861">
    <property type="entry name" value="TRANS-ACONITATE 2-METHYLTRANSFERASE-RELATED"/>
    <property type="match status" value="1"/>
</dbReference>
<dbReference type="Proteomes" id="UP000229383">
    <property type="component" value="Unassembled WGS sequence"/>
</dbReference>
<dbReference type="InterPro" id="IPR029063">
    <property type="entry name" value="SAM-dependent_MTases_sf"/>
</dbReference>
<dbReference type="EMBL" id="PFCN01000020">
    <property type="protein sequence ID" value="PIR70395.1"/>
    <property type="molecule type" value="Genomic_DNA"/>
</dbReference>
<sequence length="189" mass="21492">MHEWGFFDNFLKNQRIKKATKLLGDKFLTNDKVILDLGCGIGDFLKIISPRIKAGIGIDQKINTYKTGNLSFINFEFSVNKLPLEDNSVDAVIMLACIEHIIYPHFVFKEIIRILKNGGIFVFTTPAPSLDFILVFLSSLRIISKEEIDDHKLYFTKKGLGLVLKDIGFKDVDIKHFQLGLNIMGRSVK</sequence>
<keyword evidence="1" id="KW-0808">Transferase</keyword>
<accession>A0A2H0THV4</accession>